<dbReference type="GO" id="GO:0016628">
    <property type="term" value="F:oxidoreductase activity, acting on the CH-CH group of donors, NAD or NADP as acceptor"/>
    <property type="evidence" value="ECO:0007669"/>
    <property type="project" value="InterPro"/>
</dbReference>
<reference evidence="2" key="1">
    <citation type="submission" date="2019-10" db="EMBL/GenBank/DDBJ databases">
        <authorList>
            <consortium name="DOE Joint Genome Institute"/>
            <person name="Kuo A."/>
            <person name="Miyauchi S."/>
            <person name="Kiss E."/>
            <person name="Drula E."/>
            <person name="Kohler A."/>
            <person name="Sanchez-Garcia M."/>
            <person name="Andreopoulos B."/>
            <person name="Barry K.W."/>
            <person name="Bonito G."/>
            <person name="Buee M."/>
            <person name="Carver A."/>
            <person name="Chen C."/>
            <person name="Cichocki N."/>
            <person name="Clum A."/>
            <person name="Culley D."/>
            <person name="Crous P.W."/>
            <person name="Fauchery L."/>
            <person name="Girlanda M."/>
            <person name="Hayes R."/>
            <person name="Keri Z."/>
            <person name="LaButti K."/>
            <person name="Lipzen A."/>
            <person name="Lombard V."/>
            <person name="Magnuson J."/>
            <person name="Maillard F."/>
            <person name="Morin E."/>
            <person name="Murat C."/>
            <person name="Nolan M."/>
            <person name="Ohm R."/>
            <person name="Pangilinan J."/>
            <person name="Pereira M."/>
            <person name="Perotto S."/>
            <person name="Peter M."/>
            <person name="Riley R."/>
            <person name="Sitrit Y."/>
            <person name="Stielow B."/>
            <person name="Szollosi G."/>
            <person name="Zifcakova L."/>
            <person name="Stursova M."/>
            <person name="Spatafora J.W."/>
            <person name="Tedersoo L."/>
            <person name="Vaario L.-M."/>
            <person name="Yamada A."/>
            <person name="Yan M."/>
            <person name="Wang P."/>
            <person name="Xu J."/>
            <person name="Bruns T."/>
            <person name="Baldrian P."/>
            <person name="Vilgalys R."/>
            <person name="Henrissat B."/>
            <person name="Grigoriev I.V."/>
            <person name="Hibbett D."/>
            <person name="Nagy L.G."/>
            <person name="Martin F.M."/>
        </authorList>
    </citation>
    <scope>NUCLEOTIDE SEQUENCE</scope>
    <source>
        <strain evidence="2">BED1</strain>
    </source>
</reference>
<reference evidence="2" key="2">
    <citation type="journal article" date="2020" name="Nat. Commun.">
        <title>Large-scale genome sequencing of mycorrhizal fungi provides insights into the early evolution of symbiotic traits.</title>
        <authorList>
            <person name="Miyauchi S."/>
            <person name="Kiss E."/>
            <person name="Kuo A."/>
            <person name="Drula E."/>
            <person name="Kohler A."/>
            <person name="Sanchez-Garcia M."/>
            <person name="Morin E."/>
            <person name="Andreopoulos B."/>
            <person name="Barry K.W."/>
            <person name="Bonito G."/>
            <person name="Buee M."/>
            <person name="Carver A."/>
            <person name="Chen C."/>
            <person name="Cichocki N."/>
            <person name="Clum A."/>
            <person name="Culley D."/>
            <person name="Crous P.W."/>
            <person name="Fauchery L."/>
            <person name="Girlanda M."/>
            <person name="Hayes R.D."/>
            <person name="Keri Z."/>
            <person name="LaButti K."/>
            <person name="Lipzen A."/>
            <person name="Lombard V."/>
            <person name="Magnuson J."/>
            <person name="Maillard F."/>
            <person name="Murat C."/>
            <person name="Nolan M."/>
            <person name="Ohm R.A."/>
            <person name="Pangilinan J."/>
            <person name="Pereira M.F."/>
            <person name="Perotto S."/>
            <person name="Peter M."/>
            <person name="Pfister S."/>
            <person name="Riley R."/>
            <person name="Sitrit Y."/>
            <person name="Stielow J.B."/>
            <person name="Szollosi G."/>
            <person name="Zifcakova L."/>
            <person name="Stursova M."/>
            <person name="Spatafora J.W."/>
            <person name="Tedersoo L."/>
            <person name="Vaario L.M."/>
            <person name="Yamada A."/>
            <person name="Yan M."/>
            <person name="Wang P."/>
            <person name="Xu J."/>
            <person name="Bruns T."/>
            <person name="Baldrian P."/>
            <person name="Vilgalys R."/>
            <person name="Dunand C."/>
            <person name="Henrissat B."/>
            <person name="Grigoriev I.V."/>
            <person name="Hibbett D."/>
            <person name="Nagy L.G."/>
            <person name="Martin F.M."/>
        </authorList>
    </citation>
    <scope>NUCLEOTIDE SEQUENCE</scope>
    <source>
        <strain evidence="2">BED1</strain>
    </source>
</reference>
<dbReference type="InterPro" id="IPR013149">
    <property type="entry name" value="ADH-like_C"/>
</dbReference>
<dbReference type="SUPFAM" id="SSF50129">
    <property type="entry name" value="GroES-like"/>
    <property type="match status" value="1"/>
</dbReference>
<dbReference type="InterPro" id="IPR011032">
    <property type="entry name" value="GroES-like_sf"/>
</dbReference>
<dbReference type="InterPro" id="IPR045010">
    <property type="entry name" value="MDR_fam"/>
</dbReference>
<accession>A0AAD4GGR6</accession>
<feature type="domain" description="Alcohol dehydrogenase-like C-terminal" evidence="1">
    <location>
        <begin position="105"/>
        <end position="218"/>
    </location>
</feature>
<evidence type="ECO:0000313" key="2">
    <source>
        <dbReference type="EMBL" id="KAF8441617.1"/>
    </source>
</evidence>
<evidence type="ECO:0000313" key="3">
    <source>
        <dbReference type="Proteomes" id="UP001194468"/>
    </source>
</evidence>
<proteinExistence type="predicted"/>
<dbReference type="EMBL" id="WHUW01000010">
    <property type="protein sequence ID" value="KAF8441617.1"/>
    <property type="molecule type" value="Genomic_DNA"/>
</dbReference>
<name>A0AAD4GGR6_BOLED</name>
<dbReference type="PANTHER" id="PTHR43205:SF7">
    <property type="entry name" value="PROSTAGLANDIN REDUCTASE 1"/>
    <property type="match status" value="1"/>
</dbReference>
<evidence type="ECO:0000259" key="1">
    <source>
        <dbReference type="Pfam" id="PF00107"/>
    </source>
</evidence>
<dbReference type="Gene3D" id="3.40.50.720">
    <property type="entry name" value="NAD(P)-binding Rossmann-like Domain"/>
    <property type="match status" value="2"/>
</dbReference>
<comment type="caution">
    <text evidence="2">The sequence shown here is derived from an EMBL/GenBank/DDBJ whole genome shotgun (WGS) entry which is preliminary data.</text>
</comment>
<sequence>MYQIGDAIEGLGIGVVLRSEIPTFQVGDHLHGPFPFQECHNEYNHPWSVFVGIAGVRGRLHILAGRNPRAKKGEVAFVTSGAGAVGSYAIFIQHLQTHRLTEDSFVIQLAKRNGMKVIASAGSDDKVEFLKELGVDVAFNYKTTKTSEILTNEGPINVYWDNVGGETLEAALNAAVKHARFIECGMISAYDGSSKPISNIIHKEITINGTIATMLFPSIWRVLSRKFPLWSRPRS</sequence>
<keyword evidence="3" id="KW-1185">Reference proteome</keyword>
<protein>
    <recommendedName>
        <fullName evidence="1">Alcohol dehydrogenase-like C-terminal domain-containing protein</fullName>
    </recommendedName>
</protein>
<dbReference type="Gene3D" id="3.90.180.10">
    <property type="entry name" value="Medium-chain alcohol dehydrogenases, catalytic domain"/>
    <property type="match status" value="1"/>
</dbReference>
<organism evidence="2 3">
    <name type="scientific">Boletus edulis BED1</name>
    <dbReference type="NCBI Taxonomy" id="1328754"/>
    <lineage>
        <taxon>Eukaryota</taxon>
        <taxon>Fungi</taxon>
        <taxon>Dikarya</taxon>
        <taxon>Basidiomycota</taxon>
        <taxon>Agaricomycotina</taxon>
        <taxon>Agaricomycetes</taxon>
        <taxon>Agaricomycetidae</taxon>
        <taxon>Boletales</taxon>
        <taxon>Boletineae</taxon>
        <taxon>Boletaceae</taxon>
        <taxon>Boletoideae</taxon>
        <taxon>Boletus</taxon>
    </lineage>
</organism>
<dbReference type="Proteomes" id="UP001194468">
    <property type="component" value="Unassembled WGS sequence"/>
</dbReference>
<dbReference type="AlphaFoldDB" id="A0AAD4GGR6"/>
<dbReference type="InterPro" id="IPR036291">
    <property type="entry name" value="NAD(P)-bd_dom_sf"/>
</dbReference>
<dbReference type="PANTHER" id="PTHR43205">
    <property type="entry name" value="PROSTAGLANDIN REDUCTASE"/>
    <property type="match status" value="1"/>
</dbReference>
<gene>
    <name evidence="2" type="ORF">L210DRAFT_3644873</name>
</gene>
<dbReference type="Pfam" id="PF00107">
    <property type="entry name" value="ADH_zinc_N"/>
    <property type="match status" value="1"/>
</dbReference>
<dbReference type="SUPFAM" id="SSF51735">
    <property type="entry name" value="NAD(P)-binding Rossmann-fold domains"/>
    <property type="match status" value="1"/>
</dbReference>